<reference evidence="4" key="1">
    <citation type="submission" date="2022-11" db="EMBL/GenBank/DDBJ databases">
        <authorList>
            <person name="Petersen C."/>
        </authorList>
    </citation>
    <scope>NUCLEOTIDE SEQUENCE</scope>
    <source>
        <strain evidence="4">IBT 30069</strain>
    </source>
</reference>
<keyword evidence="1" id="KW-0677">Repeat</keyword>
<evidence type="ECO:0000313" key="5">
    <source>
        <dbReference type="Proteomes" id="UP001149165"/>
    </source>
</evidence>
<feature type="repeat" description="ANK" evidence="3">
    <location>
        <begin position="85"/>
        <end position="117"/>
    </location>
</feature>
<dbReference type="Gene3D" id="1.25.40.20">
    <property type="entry name" value="Ankyrin repeat-containing domain"/>
    <property type="match status" value="3"/>
</dbReference>
<dbReference type="PANTHER" id="PTHR24198">
    <property type="entry name" value="ANKYRIN REPEAT AND PROTEIN KINASE DOMAIN-CONTAINING PROTEIN"/>
    <property type="match status" value="1"/>
</dbReference>
<evidence type="ECO:0000256" key="1">
    <source>
        <dbReference type="ARBA" id="ARBA00022737"/>
    </source>
</evidence>
<protein>
    <submittedName>
        <fullName evidence="4">Uncharacterized protein</fullName>
    </submittedName>
</protein>
<reference evidence="4" key="2">
    <citation type="journal article" date="2023" name="IMA Fungus">
        <title>Comparative genomic study of the Penicillium genus elucidates a diverse pangenome and 15 lateral gene transfer events.</title>
        <authorList>
            <person name="Petersen C."/>
            <person name="Sorensen T."/>
            <person name="Nielsen M.R."/>
            <person name="Sondergaard T.E."/>
            <person name="Sorensen J.L."/>
            <person name="Fitzpatrick D.A."/>
            <person name="Frisvad J.C."/>
            <person name="Nielsen K.L."/>
        </authorList>
    </citation>
    <scope>NUCLEOTIDE SEQUENCE</scope>
    <source>
        <strain evidence="4">IBT 30069</strain>
    </source>
</reference>
<feature type="repeat" description="ANK" evidence="3">
    <location>
        <begin position="51"/>
        <end position="84"/>
    </location>
</feature>
<dbReference type="InterPro" id="IPR002110">
    <property type="entry name" value="Ankyrin_rpt"/>
</dbReference>
<dbReference type="AlphaFoldDB" id="A0A9W9F5H9"/>
<dbReference type="PROSITE" id="PS50297">
    <property type="entry name" value="ANK_REP_REGION"/>
    <property type="match status" value="2"/>
</dbReference>
<sequence>MLRVLLENGAEPNVLSERGFNALYFAMKGHDMASVLLLLEHGADPNIQDGQLNTPLHLYLQQGVPLEILHLLLKFGANPSAQNSQLETPLHIAVRRKHLEFLRLLLSFEPNLEVMNMCQRTPFSEALLQPGEGFEIARLLLEHGASPNIDGQIHQPIHDMAQLGNVRGLKLLLEYQADINASNVDKETALSLAIKHGHTTAACELIKAGAKVEFDYDSPALLLVPTPLQRAATKGDAMMCQLLLTHDPNPATRQLFSSLPITEYDSPRATEILAYKGLSAKKMKKLLTQLPCAS</sequence>
<evidence type="ECO:0000313" key="4">
    <source>
        <dbReference type="EMBL" id="KAJ5094008.1"/>
    </source>
</evidence>
<dbReference type="SUPFAM" id="SSF48403">
    <property type="entry name" value="Ankyrin repeat"/>
    <property type="match status" value="1"/>
</dbReference>
<dbReference type="InterPro" id="IPR036770">
    <property type="entry name" value="Ankyrin_rpt-contain_sf"/>
</dbReference>
<comment type="caution">
    <text evidence="4">The sequence shown here is derived from an EMBL/GenBank/DDBJ whole genome shotgun (WGS) entry which is preliminary data.</text>
</comment>
<evidence type="ECO:0000256" key="3">
    <source>
        <dbReference type="PROSITE-ProRule" id="PRU00023"/>
    </source>
</evidence>
<dbReference type="Proteomes" id="UP001149165">
    <property type="component" value="Unassembled WGS sequence"/>
</dbReference>
<feature type="repeat" description="ANK" evidence="3">
    <location>
        <begin position="18"/>
        <end position="50"/>
    </location>
</feature>
<dbReference type="OrthoDB" id="4312742at2759"/>
<keyword evidence="5" id="KW-1185">Reference proteome</keyword>
<keyword evidence="2 3" id="KW-0040">ANK repeat</keyword>
<dbReference type="PROSITE" id="PS50088">
    <property type="entry name" value="ANK_REPEAT"/>
    <property type="match status" value="3"/>
</dbReference>
<accession>A0A9W9F5H9</accession>
<dbReference type="PANTHER" id="PTHR24198:SF165">
    <property type="entry name" value="ANKYRIN REPEAT-CONTAINING PROTEIN-RELATED"/>
    <property type="match status" value="1"/>
</dbReference>
<dbReference type="EMBL" id="JAPQKH010000006">
    <property type="protein sequence ID" value="KAJ5094008.1"/>
    <property type="molecule type" value="Genomic_DNA"/>
</dbReference>
<proteinExistence type="predicted"/>
<dbReference type="SMART" id="SM00248">
    <property type="entry name" value="ANK"/>
    <property type="match status" value="7"/>
</dbReference>
<dbReference type="Pfam" id="PF12796">
    <property type="entry name" value="Ank_2"/>
    <property type="match status" value="2"/>
</dbReference>
<name>A0A9W9F5H9_9EURO</name>
<dbReference type="Pfam" id="PF00023">
    <property type="entry name" value="Ank"/>
    <property type="match status" value="1"/>
</dbReference>
<gene>
    <name evidence="4" type="ORF">N7456_009869</name>
</gene>
<organism evidence="4 5">
    <name type="scientific">Penicillium angulare</name>
    <dbReference type="NCBI Taxonomy" id="116970"/>
    <lineage>
        <taxon>Eukaryota</taxon>
        <taxon>Fungi</taxon>
        <taxon>Dikarya</taxon>
        <taxon>Ascomycota</taxon>
        <taxon>Pezizomycotina</taxon>
        <taxon>Eurotiomycetes</taxon>
        <taxon>Eurotiomycetidae</taxon>
        <taxon>Eurotiales</taxon>
        <taxon>Aspergillaceae</taxon>
        <taxon>Penicillium</taxon>
    </lineage>
</organism>
<evidence type="ECO:0000256" key="2">
    <source>
        <dbReference type="ARBA" id="ARBA00023043"/>
    </source>
</evidence>